<proteinExistence type="inferred from homology"/>
<evidence type="ECO:0000256" key="1">
    <source>
        <dbReference type="ARBA" id="ARBA00004586"/>
    </source>
</evidence>
<keyword evidence="3 8" id="KW-0812">Transmembrane</keyword>
<dbReference type="Proteomes" id="UP000694580">
    <property type="component" value="Chromosome 16"/>
</dbReference>
<keyword evidence="6 8" id="KW-0472">Membrane</keyword>
<dbReference type="Ensembl" id="ENSDCDT00010027658.1">
    <property type="protein sequence ID" value="ENSDCDP00010023097.1"/>
    <property type="gene ID" value="ENSDCDG00010013718.1"/>
</dbReference>
<protein>
    <recommendedName>
        <fullName evidence="9">Resistance to inhibitors of cholinesterase protein 3 N-terminal domain-containing protein</fullName>
    </recommendedName>
</protein>
<accession>A0AAY4BRJ1</accession>
<feature type="compositionally biased region" description="Polar residues" evidence="7">
    <location>
        <begin position="403"/>
        <end position="414"/>
    </location>
</feature>
<feature type="compositionally biased region" description="Basic and acidic residues" evidence="7">
    <location>
        <begin position="306"/>
        <end position="319"/>
    </location>
</feature>
<feature type="compositionally biased region" description="Polar residues" evidence="7">
    <location>
        <begin position="200"/>
        <end position="213"/>
    </location>
</feature>
<dbReference type="GO" id="GO:0007271">
    <property type="term" value="P:synaptic transmission, cholinergic"/>
    <property type="evidence" value="ECO:0007669"/>
    <property type="project" value="TreeGrafter"/>
</dbReference>
<feature type="domain" description="Resistance to inhibitors of cholinesterase protein 3 N-terminal" evidence="9">
    <location>
        <begin position="55"/>
        <end position="191"/>
    </location>
</feature>
<evidence type="ECO:0000259" key="9">
    <source>
        <dbReference type="Pfam" id="PF15361"/>
    </source>
</evidence>
<dbReference type="InterPro" id="IPR032763">
    <property type="entry name" value="RIC3_N"/>
</dbReference>
<feature type="compositionally biased region" description="Acidic residues" evidence="7">
    <location>
        <begin position="507"/>
        <end position="531"/>
    </location>
</feature>
<comment type="subcellular location">
    <subcellularLocation>
        <location evidence="1">Endoplasmic reticulum membrane</location>
    </subcellularLocation>
</comment>
<feature type="transmembrane region" description="Helical" evidence="8">
    <location>
        <begin position="50"/>
        <end position="68"/>
    </location>
</feature>
<evidence type="ECO:0000256" key="3">
    <source>
        <dbReference type="ARBA" id="ARBA00022692"/>
    </source>
</evidence>
<comment type="similarity">
    <text evidence="2">Belongs to the ric-3 family.</text>
</comment>
<dbReference type="GO" id="GO:0005789">
    <property type="term" value="C:endoplasmic reticulum membrane"/>
    <property type="evidence" value="ECO:0007669"/>
    <property type="project" value="UniProtKB-SubCell"/>
</dbReference>
<dbReference type="GO" id="GO:0043025">
    <property type="term" value="C:neuronal cell body"/>
    <property type="evidence" value="ECO:0007669"/>
    <property type="project" value="TreeGrafter"/>
</dbReference>
<feature type="compositionally biased region" description="Acidic residues" evidence="7">
    <location>
        <begin position="320"/>
        <end position="387"/>
    </location>
</feature>
<feature type="region of interest" description="Disordered" evidence="7">
    <location>
        <begin position="560"/>
        <end position="582"/>
    </location>
</feature>
<feature type="compositionally biased region" description="Basic residues" evidence="7">
    <location>
        <begin position="561"/>
        <end position="573"/>
    </location>
</feature>
<reference evidence="10" key="3">
    <citation type="submission" date="2025-09" db="UniProtKB">
        <authorList>
            <consortium name="Ensembl"/>
        </authorList>
    </citation>
    <scope>IDENTIFICATION</scope>
</reference>
<dbReference type="GeneTree" id="ENSGT00440000034107"/>
<evidence type="ECO:0000313" key="11">
    <source>
        <dbReference type="Proteomes" id="UP000694580"/>
    </source>
</evidence>
<sequence length="582" mass="66841">MDGEFNHFRFQTAQEVASCLSSFVAFVFFFSKGETAPRSNMSITTFQKVTLVSCLVLCLSLFLSKLLLHRGRSDAVQRKVGPGHFPPTMQQQIPERFEQWGTEGPYSVALTSEAIARAKAKGAMGARNKSNLIGQVVPIYGVGILFYILHIFIKLTRKGKTTKQAHRLPIDPDHHMRNMTNDDLARLQSKLGNKGLKDVPTSSSTNSLEAATQRQERKLLRRMKKITQMVEEAGRAEGASPEMEAEEVPYTEDWEGYPEETYPEYDEPCLTHRYDTLVIKEPDPDIPSAEELAERMEEGHEEEEEKEKTQVEDKLHDAEEKEEEEGEEEDDEDEDDEEDQDEMEQGQEFEEVQEVEDMEQVGMEEEEERIGEEEDDNEEEEEEEEGEDHPFLPTCRDTDSRSTEWSYSGTGDTQSCRRRRITFNEHRDVFLYPPEGTSDDEEVESGDCVEEDCDDEDGDDDDDEEMAEEDEEHKDEEMMEGIEREQEDPVMEAESLSFTTEVYHDSGEEEPNEDEEVDEEEDEDDEDEDDKEVGLEEFLSTYRPEAKTHAVMAAQLDVGSLRKRHKSRGKKHVTFSNVVDSC</sequence>
<feature type="region of interest" description="Disordered" evidence="7">
    <location>
        <begin position="292"/>
        <end position="544"/>
    </location>
</feature>
<feature type="region of interest" description="Disordered" evidence="7">
    <location>
        <begin position="193"/>
        <end position="213"/>
    </location>
</feature>
<evidence type="ECO:0000256" key="7">
    <source>
        <dbReference type="SAM" id="MobiDB-lite"/>
    </source>
</evidence>
<dbReference type="GO" id="GO:0045202">
    <property type="term" value="C:synapse"/>
    <property type="evidence" value="ECO:0007669"/>
    <property type="project" value="GOC"/>
</dbReference>
<keyword evidence="5 8" id="KW-1133">Transmembrane helix</keyword>
<feature type="compositionally biased region" description="Acidic residues" evidence="7">
    <location>
        <begin position="437"/>
        <end position="491"/>
    </location>
</feature>
<evidence type="ECO:0000256" key="4">
    <source>
        <dbReference type="ARBA" id="ARBA00022824"/>
    </source>
</evidence>
<organism evidence="10 11">
    <name type="scientific">Denticeps clupeoides</name>
    <name type="common">denticle herring</name>
    <dbReference type="NCBI Taxonomy" id="299321"/>
    <lineage>
        <taxon>Eukaryota</taxon>
        <taxon>Metazoa</taxon>
        <taxon>Chordata</taxon>
        <taxon>Craniata</taxon>
        <taxon>Vertebrata</taxon>
        <taxon>Euteleostomi</taxon>
        <taxon>Actinopterygii</taxon>
        <taxon>Neopterygii</taxon>
        <taxon>Teleostei</taxon>
        <taxon>Clupei</taxon>
        <taxon>Clupeiformes</taxon>
        <taxon>Denticipitoidei</taxon>
        <taxon>Denticipitidae</taxon>
        <taxon>Denticeps</taxon>
    </lineage>
</organism>
<dbReference type="GO" id="GO:0034394">
    <property type="term" value="P:protein localization to cell surface"/>
    <property type="evidence" value="ECO:0007669"/>
    <property type="project" value="TreeGrafter"/>
</dbReference>
<gene>
    <name evidence="10" type="primary">ric3a</name>
</gene>
<keyword evidence="11" id="KW-1185">Reference proteome</keyword>
<dbReference type="GO" id="GO:0043005">
    <property type="term" value="C:neuron projection"/>
    <property type="evidence" value="ECO:0007669"/>
    <property type="project" value="TreeGrafter"/>
</dbReference>
<dbReference type="AlphaFoldDB" id="A0AAY4BRJ1"/>
<feature type="transmembrane region" description="Helical" evidence="8">
    <location>
        <begin position="132"/>
        <end position="153"/>
    </location>
</feature>
<evidence type="ECO:0000313" key="10">
    <source>
        <dbReference type="Ensembl" id="ENSDCDP00010023097.1"/>
    </source>
</evidence>
<evidence type="ECO:0000256" key="6">
    <source>
        <dbReference type="ARBA" id="ARBA00023136"/>
    </source>
</evidence>
<dbReference type="PANTHER" id="PTHR21723:SF3">
    <property type="entry name" value="PROTEIN RIC-3"/>
    <property type="match status" value="1"/>
</dbReference>
<evidence type="ECO:0000256" key="2">
    <source>
        <dbReference type="ARBA" id="ARBA00008538"/>
    </source>
</evidence>
<keyword evidence="4" id="KW-0256">Endoplasmic reticulum</keyword>
<dbReference type="Pfam" id="PF15361">
    <property type="entry name" value="RIC3"/>
    <property type="match status" value="1"/>
</dbReference>
<evidence type="ECO:0000256" key="5">
    <source>
        <dbReference type="ARBA" id="ARBA00022989"/>
    </source>
</evidence>
<name>A0AAY4BRJ1_9TELE</name>
<reference evidence="10" key="2">
    <citation type="submission" date="2025-08" db="UniProtKB">
        <authorList>
            <consortium name="Ensembl"/>
        </authorList>
    </citation>
    <scope>IDENTIFICATION</scope>
</reference>
<evidence type="ECO:0000256" key="8">
    <source>
        <dbReference type="SAM" id="Phobius"/>
    </source>
</evidence>
<reference evidence="10 11" key="1">
    <citation type="submission" date="2020-06" db="EMBL/GenBank/DDBJ databases">
        <authorList>
            <consortium name="Wellcome Sanger Institute Data Sharing"/>
        </authorList>
    </citation>
    <scope>NUCLEOTIDE SEQUENCE [LARGE SCALE GENOMIC DNA]</scope>
</reference>
<dbReference type="PANTHER" id="PTHR21723">
    <property type="entry name" value="RESISTANCE TO INHIBITORS OF CHOLINESTERASE PROTEIN 3 RIC3"/>
    <property type="match status" value="1"/>
</dbReference>
<dbReference type="InterPro" id="IPR026160">
    <property type="entry name" value="Ric3"/>
</dbReference>